<keyword evidence="3" id="KW-1185">Reference proteome</keyword>
<name>A0A1G8ABP2_9RHOO</name>
<organism evidence="2 3">
    <name type="scientific">Propionivibrio dicarboxylicus</name>
    <dbReference type="NCBI Taxonomy" id="83767"/>
    <lineage>
        <taxon>Bacteria</taxon>
        <taxon>Pseudomonadati</taxon>
        <taxon>Pseudomonadota</taxon>
        <taxon>Betaproteobacteria</taxon>
        <taxon>Rhodocyclales</taxon>
        <taxon>Rhodocyclaceae</taxon>
        <taxon>Propionivibrio</taxon>
    </lineage>
</organism>
<accession>A0A1G8ABP2</accession>
<dbReference type="EMBL" id="FNCY01000004">
    <property type="protein sequence ID" value="SDH18256.1"/>
    <property type="molecule type" value="Genomic_DNA"/>
</dbReference>
<gene>
    <name evidence="2" type="ORF">SAMN05660652_01337</name>
</gene>
<feature type="region of interest" description="Disordered" evidence="1">
    <location>
        <begin position="102"/>
        <end position="138"/>
    </location>
</feature>
<evidence type="ECO:0000313" key="3">
    <source>
        <dbReference type="Proteomes" id="UP000198607"/>
    </source>
</evidence>
<proteinExistence type="predicted"/>
<protein>
    <submittedName>
        <fullName evidence="2">Uncharacterized protein</fullName>
    </submittedName>
</protein>
<evidence type="ECO:0000256" key="1">
    <source>
        <dbReference type="SAM" id="MobiDB-lite"/>
    </source>
</evidence>
<feature type="compositionally biased region" description="Low complexity" evidence="1">
    <location>
        <begin position="117"/>
        <end position="131"/>
    </location>
</feature>
<reference evidence="2 3" key="1">
    <citation type="submission" date="2016-10" db="EMBL/GenBank/DDBJ databases">
        <authorList>
            <person name="de Groot N.N."/>
        </authorList>
    </citation>
    <scope>NUCLEOTIDE SEQUENCE [LARGE SCALE GENOMIC DNA]</scope>
    <source>
        <strain evidence="2 3">DSM 5885</strain>
    </source>
</reference>
<dbReference type="RefSeq" id="WP_143009787.1">
    <property type="nucleotide sequence ID" value="NZ_FNCY01000004.1"/>
</dbReference>
<evidence type="ECO:0000313" key="2">
    <source>
        <dbReference type="EMBL" id="SDH18256.1"/>
    </source>
</evidence>
<sequence length="155" mass="16687">MKYESPDICLPVSLSGSLYYRLIEVLRVCSQLSVGCGQLRTHPMESQAHPDPNTAIVTAVRRFVAEATPNRKTPRRSAANAAVNTAMNTAWSDDWIMFGAPPASSQTPRPLSARRFTPTVAPAPSSTPARTENARPRSGDWCVGCSGADTDLLEG</sequence>
<dbReference type="Proteomes" id="UP000198607">
    <property type="component" value="Unassembled WGS sequence"/>
</dbReference>
<dbReference type="AlphaFoldDB" id="A0A1G8ABP2"/>